<evidence type="ECO:0000256" key="1">
    <source>
        <dbReference type="ARBA" id="ARBA00006594"/>
    </source>
</evidence>
<dbReference type="PRINTS" id="PR00505">
    <property type="entry name" value="D12N6MTFRASE"/>
</dbReference>
<protein>
    <recommendedName>
        <fullName evidence="2 8">Site-specific DNA-methyltransferase (adenine-specific)</fullName>
        <ecNumber evidence="2 8">2.1.1.72</ecNumber>
    </recommendedName>
</protein>
<evidence type="ECO:0000313" key="9">
    <source>
        <dbReference type="EMBL" id="HIR05931.1"/>
    </source>
</evidence>
<dbReference type="InterPro" id="IPR029063">
    <property type="entry name" value="SAM-dependent_MTases_sf"/>
</dbReference>
<reference evidence="9" key="1">
    <citation type="submission" date="2020-10" db="EMBL/GenBank/DDBJ databases">
        <authorList>
            <person name="Gilroy R."/>
        </authorList>
    </citation>
    <scope>NUCLEOTIDE SEQUENCE</scope>
    <source>
        <strain evidence="9">CHK180-2868</strain>
    </source>
</reference>
<keyword evidence="5 8" id="KW-0949">S-adenosyl-L-methionine</keyword>
<dbReference type="GO" id="GO:0006298">
    <property type="term" value="P:mismatch repair"/>
    <property type="evidence" value="ECO:0007669"/>
    <property type="project" value="TreeGrafter"/>
</dbReference>
<dbReference type="GO" id="GO:0043565">
    <property type="term" value="F:sequence-specific DNA binding"/>
    <property type="evidence" value="ECO:0007669"/>
    <property type="project" value="TreeGrafter"/>
</dbReference>
<evidence type="ECO:0000256" key="5">
    <source>
        <dbReference type="ARBA" id="ARBA00022691"/>
    </source>
</evidence>
<dbReference type="AlphaFoldDB" id="A0A9D1A4I8"/>
<dbReference type="Proteomes" id="UP000824250">
    <property type="component" value="Unassembled WGS sequence"/>
</dbReference>
<dbReference type="Pfam" id="PF02086">
    <property type="entry name" value="MethyltransfD12"/>
    <property type="match status" value="1"/>
</dbReference>
<dbReference type="PIRSF" id="PIRSF000398">
    <property type="entry name" value="M_m6A_EcoRV"/>
    <property type="match status" value="1"/>
</dbReference>
<dbReference type="EMBL" id="DVGC01000045">
    <property type="protein sequence ID" value="HIR05931.1"/>
    <property type="molecule type" value="Genomic_DNA"/>
</dbReference>
<proteinExistence type="inferred from homology"/>
<accession>A0A9D1A4I8</accession>
<evidence type="ECO:0000313" key="10">
    <source>
        <dbReference type="Proteomes" id="UP000824250"/>
    </source>
</evidence>
<dbReference type="GO" id="GO:0009007">
    <property type="term" value="F:site-specific DNA-methyltransferase (adenine-specific) activity"/>
    <property type="evidence" value="ECO:0007669"/>
    <property type="project" value="UniProtKB-UniRule"/>
</dbReference>
<dbReference type="InterPro" id="IPR002052">
    <property type="entry name" value="DNA_methylase_N6_adenine_CS"/>
</dbReference>
<evidence type="ECO:0000256" key="7">
    <source>
        <dbReference type="PIRSR" id="PIRSR000398-1"/>
    </source>
</evidence>
<dbReference type="GO" id="GO:0032259">
    <property type="term" value="P:methylation"/>
    <property type="evidence" value="ECO:0007669"/>
    <property type="project" value="UniProtKB-KW"/>
</dbReference>
<dbReference type="InterPro" id="IPR012327">
    <property type="entry name" value="MeTrfase_D12"/>
</dbReference>
<keyword evidence="3 8" id="KW-0489">Methyltransferase</keyword>
<evidence type="ECO:0000256" key="3">
    <source>
        <dbReference type="ARBA" id="ARBA00022603"/>
    </source>
</evidence>
<evidence type="ECO:0000256" key="6">
    <source>
        <dbReference type="ARBA" id="ARBA00047942"/>
    </source>
</evidence>
<comment type="similarity">
    <text evidence="1 8">Belongs to the N(4)/N(6)-methyltransferase family.</text>
</comment>
<comment type="caution">
    <text evidence="9">The sequence shown here is derived from an EMBL/GenBank/DDBJ whole genome shotgun (WGS) entry which is preliminary data.</text>
</comment>
<evidence type="ECO:0000256" key="2">
    <source>
        <dbReference type="ARBA" id="ARBA00011900"/>
    </source>
</evidence>
<dbReference type="SUPFAM" id="SSF53335">
    <property type="entry name" value="S-adenosyl-L-methionine-dependent methyltransferases"/>
    <property type="match status" value="1"/>
</dbReference>
<dbReference type="NCBIfam" id="TIGR00571">
    <property type="entry name" value="dam"/>
    <property type="match status" value="1"/>
</dbReference>
<reference evidence="9" key="2">
    <citation type="journal article" date="2021" name="PeerJ">
        <title>Extensive microbial diversity within the chicken gut microbiome revealed by metagenomics and culture.</title>
        <authorList>
            <person name="Gilroy R."/>
            <person name="Ravi A."/>
            <person name="Getino M."/>
            <person name="Pursley I."/>
            <person name="Horton D.L."/>
            <person name="Alikhan N.F."/>
            <person name="Baker D."/>
            <person name="Gharbi K."/>
            <person name="Hall N."/>
            <person name="Watson M."/>
            <person name="Adriaenssens E.M."/>
            <person name="Foster-Nyarko E."/>
            <person name="Jarju S."/>
            <person name="Secka A."/>
            <person name="Antonio M."/>
            <person name="Oren A."/>
            <person name="Chaudhuri R.R."/>
            <person name="La Ragione R."/>
            <person name="Hildebrand F."/>
            <person name="Pallen M.J."/>
        </authorList>
    </citation>
    <scope>NUCLEOTIDE SEQUENCE</scope>
    <source>
        <strain evidence="9">CHK180-2868</strain>
    </source>
</reference>
<dbReference type="InterPro" id="IPR023095">
    <property type="entry name" value="Ade_MeTrfase_dom_2"/>
</dbReference>
<dbReference type="PANTHER" id="PTHR30481:SF3">
    <property type="entry name" value="DNA ADENINE METHYLASE"/>
    <property type="match status" value="1"/>
</dbReference>
<evidence type="ECO:0000256" key="8">
    <source>
        <dbReference type="RuleBase" id="RU361257"/>
    </source>
</evidence>
<feature type="binding site" evidence="7">
    <location>
        <position position="58"/>
    </location>
    <ligand>
        <name>S-adenosyl-L-methionine</name>
        <dbReference type="ChEBI" id="CHEBI:59789"/>
    </ligand>
</feature>
<keyword evidence="4 8" id="KW-0808">Transferase</keyword>
<feature type="binding site" evidence="7">
    <location>
        <position position="13"/>
    </location>
    <ligand>
        <name>S-adenosyl-L-methionine</name>
        <dbReference type="ChEBI" id="CHEBI:59789"/>
    </ligand>
</feature>
<dbReference type="InterPro" id="IPR012263">
    <property type="entry name" value="M_m6A_EcoRV"/>
</dbReference>
<evidence type="ECO:0000256" key="4">
    <source>
        <dbReference type="ARBA" id="ARBA00022679"/>
    </source>
</evidence>
<dbReference type="PROSITE" id="PS00092">
    <property type="entry name" value="N6_MTASE"/>
    <property type="match status" value="1"/>
</dbReference>
<dbReference type="Gene3D" id="3.40.50.150">
    <property type="entry name" value="Vaccinia Virus protein VP39"/>
    <property type="match status" value="1"/>
</dbReference>
<dbReference type="EC" id="2.1.1.72" evidence="2 8"/>
<name>A0A9D1A4I8_9FIRM</name>
<sequence length="280" mass="31813">MSKNKLVAPVVKWVGGKRQLLDEITPLFPEQMTTYCEPFLGGGAVLFSLQPSNAVVNDLNKDLITVYQVIRDNPDALIESLKQHENTPEYFYAIRDVDRNKERYQALSDIEKASRFLYLNKTCFNGLFRVNSSGEFNSPFGHYKNPNIVNEPVLRAVSGYFNASRISFYSEDFSETLNRIEAGGFVYLDPPYDPVSDTANFTGYSKGGFGRDEQVRLKECCDELTRRGVKFLLSNSATDFIRDLYHEYDITIVKAKRAINSDAKKRGAIEEVLVKNYGTE</sequence>
<feature type="binding site" evidence="7">
    <location>
        <position position="189"/>
    </location>
    <ligand>
        <name>S-adenosyl-L-methionine</name>
        <dbReference type="ChEBI" id="CHEBI:59789"/>
    </ligand>
</feature>
<dbReference type="Gene3D" id="1.10.1020.10">
    <property type="entry name" value="Adenine-specific Methyltransferase, Domain 2"/>
    <property type="match status" value="1"/>
</dbReference>
<organism evidence="9 10">
    <name type="scientific">Candidatus Copromonas faecavium</name>
    <name type="common">nom. illeg.</name>
    <dbReference type="NCBI Taxonomy" id="2840740"/>
    <lineage>
        <taxon>Bacteria</taxon>
        <taxon>Bacillati</taxon>
        <taxon>Bacillota</taxon>
        <taxon>Clostridia</taxon>
        <taxon>Lachnospirales</taxon>
        <taxon>Lachnospiraceae</taxon>
        <taxon>Candidatus Copromonas (nom. illeg.)</taxon>
    </lineage>
</organism>
<dbReference type="GO" id="GO:1904047">
    <property type="term" value="F:S-adenosyl-L-methionine binding"/>
    <property type="evidence" value="ECO:0007669"/>
    <property type="project" value="TreeGrafter"/>
</dbReference>
<comment type="catalytic activity">
    <reaction evidence="6 8">
        <text>a 2'-deoxyadenosine in DNA + S-adenosyl-L-methionine = an N(6)-methyl-2'-deoxyadenosine in DNA + S-adenosyl-L-homocysteine + H(+)</text>
        <dbReference type="Rhea" id="RHEA:15197"/>
        <dbReference type="Rhea" id="RHEA-COMP:12418"/>
        <dbReference type="Rhea" id="RHEA-COMP:12419"/>
        <dbReference type="ChEBI" id="CHEBI:15378"/>
        <dbReference type="ChEBI" id="CHEBI:57856"/>
        <dbReference type="ChEBI" id="CHEBI:59789"/>
        <dbReference type="ChEBI" id="CHEBI:90615"/>
        <dbReference type="ChEBI" id="CHEBI:90616"/>
        <dbReference type="EC" id="2.1.1.72"/>
    </reaction>
</comment>
<dbReference type="PANTHER" id="PTHR30481">
    <property type="entry name" value="DNA ADENINE METHYLASE"/>
    <property type="match status" value="1"/>
</dbReference>
<dbReference type="GO" id="GO:0009307">
    <property type="term" value="P:DNA restriction-modification system"/>
    <property type="evidence" value="ECO:0007669"/>
    <property type="project" value="InterPro"/>
</dbReference>
<gene>
    <name evidence="9" type="ORF">IAB28_08210</name>
</gene>
<feature type="binding site" evidence="7">
    <location>
        <position position="17"/>
    </location>
    <ligand>
        <name>S-adenosyl-L-methionine</name>
        <dbReference type="ChEBI" id="CHEBI:59789"/>
    </ligand>
</feature>